<proteinExistence type="predicted"/>
<protein>
    <submittedName>
        <fullName evidence="1">Uncharacterized protein</fullName>
    </submittedName>
</protein>
<organism evidence="1 2">
    <name type="scientific">Protomyces lactucae-debilis</name>
    <dbReference type="NCBI Taxonomy" id="2754530"/>
    <lineage>
        <taxon>Eukaryota</taxon>
        <taxon>Fungi</taxon>
        <taxon>Dikarya</taxon>
        <taxon>Ascomycota</taxon>
        <taxon>Taphrinomycotina</taxon>
        <taxon>Taphrinomycetes</taxon>
        <taxon>Taphrinales</taxon>
        <taxon>Protomycetaceae</taxon>
        <taxon>Protomyces</taxon>
    </lineage>
</organism>
<name>A0A1Y2F510_PROLT</name>
<dbReference type="EMBL" id="MCFI01000016">
    <property type="protein sequence ID" value="ORY78962.1"/>
    <property type="molecule type" value="Genomic_DNA"/>
</dbReference>
<comment type="caution">
    <text evidence="1">The sequence shown here is derived from an EMBL/GenBank/DDBJ whole genome shotgun (WGS) entry which is preliminary data.</text>
</comment>
<evidence type="ECO:0000313" key="2">
    <source>
        <dbReference type="Proteomes" id="UP000193685"/>
    </source>
</evidence>
<gene>
    <name evidence="1" type="ORF">BCR37DRAFT_99610</name>
</gene>
<dbReference type="Proteomes" id="UP000193685">
    <property type="component" value="Unassembled WGS sequence"/>
</dbReference>
<accession>A0A1Y2F510</accession>
<sequence length="133" mass="14311">MGLPPHGSTHIIALTAVGLHCQGRGLSNGLPPVLPQCNLQRQEAATVLHYHCVARLDQRFEDTISAPFVVGPLQNSVSIALVLDAVTANNLKRPEEIAMFSLRLVTVEEELTETVLQLDSSTIFSPAGCSSRL</sequence>
<keyword evidence="2" id="KW-1185">Reference proteome</keyword>
<evidence type="ECO:0000313" key="1">
    <source>
        <dbReference type="EMBL" id="ORY78962.1"/>
    </source>
</evidence>
<dbReference type="RefSeq" id="XP_040723594.1">
    <property type="nucleotide sequence ID" value="XM_040872568.1"/>
</dbReference>
<dbReference type="AlphaFoldDB" id="A0A1Y2F510"/>
<reference evidence="1 2" key="1">
    <citation type="submission" date="2016-07" db="EMBL/GenBank/DDBJ databases">
        <title>Pervasive Adenine N6-methylation of Active Genes in Fungi.</title>
        <authorList>
            <consortium name="DOE Joint Genome Institute"/>
            <person name="Mondo S.J."/>
            <person name="Dannebaum R.O."/>
            <person name="Kuo R.C."/>
            <person name="Labutti K."/>
            <person name="Haridas S."/>
            <person name="Kuo A."/>
            <person name="Salamov A."/>
            <person name="Ahrendt S.R."/>
            <person name="Lipzen A."/>
            <person name="Sullivan W."/>
            <person name="Andreopoulos W.B."/>
            <person name="Clum A."/>
            <person name="Lindquist E."/>
            <person name="Daum C."/>
            <person name="Ramamoorthy G.K."/>
            <person name="Gryganskyi A."/>
            <person name="Culley D."/>
            <person name="Magnuson J.K."/>
            <person name="James T.Y."/>
            <person name="O'Malley M.A."/>
            <person name="Stajich J.E."/>
            <person name="Spatafora J.W."/>
            <person name="Visel A."/>
            <person name="Grigoriev I.V."/>
        </authorList>
    </citation>
    <scope>NUCLEOTIDE SEQUENCE [LARGE SCALE GENOMIC DNA]</scope>
    <source>
        <strain evidence="1 2">12-1054</strain>
    </source>
</reference>
<dbReference type="GeneID" id="63789167"/>